<feature type="region of interest" description="Disordered" evidence="1">
    <location>
        <begin position="717"/>
        <end position="818"/>
    </location>
</feature>
<dbReference type="RefSeq" id="XP_014569998.1">
    <property type="nucleotide sequence ID" value="XM_014714512.1"/>
</dbReference>
<keyword evidence="3" id="KW-1185">Reference proteome</keyword>
<dbReference type="PANTHER" id="PTHR38406:SF1">
    <property type="entry name" value="TRANSCRIPTIONAL REPRESSOR OPI1"/>
    <property type="match status" value="1"/>
</dbReference>
<dbReference type="InParanoid" id="G7DY25"/>
<dbReference type="GO" id="GO:0005783">
    <property type="term" value="C:endoplasmic reticulum"/>
    <property type="evidence" value="ECO:0007669"/>
    <property type="project" value="TreeGrafter"/>
</dbReference>
<reference evidence="2 3" key="1">
    <citation type="journal article" date="2011" name="J. Gen. Appl. Microbiol.">
        <title>Draft genome sequencing of the enigmatic basidiomycete Mixia osmundae.</title>
        <authorList>
            <person name="Nishida H."/>
            <person name="Nagatsuka Y."/>
            <person name="Sugiyama J."/>
        </authorList>
    </citation>
    <scope>NUCLEOTIDE SEQUENCE [LARGE SCALE GENOMIC DNA]</scope>
    <source>
        <strain evidence="3">CBS 9802 / IAM 14324 / JCM 22182 / KY 12970</strain>
    </source>
</reference>
<sequence>MEPMSRSMSIQALCNPTDDSSENPAQPASITGSSQIHQSDRSAGLSSALLDRQLSSSTSGSRPNSASSSSFAASPIATTQAKTVDDEEDTRVLMAITALGKMRTGSFSSAPATQPPASLRPYLDTNGAQSEAYASNQRGNPVKAFSQDDSVSSSSQTTLDSETGLTTSAQSLLSYSADGAQRSSMATPSSAATEASSIASSVMADEDAIYMSKDGMSVEGGKLRRYPDEHDEHGGDETLDEGDARFLDRMSQFPIVSGALKAYERGRNSSRVVKYGADLVESSVKTISRPVIGRVVGPELAGQIDDFACRQLDRFGKARPPNDQASPTEEGESSRTPIASQTNLLAMSTSAPQGFDEHHSGRLRAGESSSAAAHRYVAPDEGIFKVPQTPLATASRNSAPVSVSDNGKRKAISQSLDSPDESMTADSSVALHSSGSRSRWQAMLVEAGVTAGGISAAVSEESMKSLKYCLQWLQYATAHLDHQIGVLRDFIAALNADAAEGTMITAHSAATLSNIKRDVVETIRRVVDVVSKYAGAALPEHAKRFVRQSILSLPVKWAAAIQQPAANRQRPSGLGSRSPTPGSPMSAASPRMGASPQMFGSSPASPSFSPSHASGGYFAQRRSMLASSAGSPSQSMSRSASSDRGASSRTNTEEAAERVLTFAVESLDMLRGVMIIFGESVDRAEAWVERLRLVGLAQQRKRQAMEDNVDEFELSNASAGHASASPEDSTYVQSTSTALLGSSSSTKRRRVPSTADQSQMPIADGFVTSPKLTSTPTAAFARSDLSARQRRSAVRSTGDDDCDALSAPASRPTMQVDQ</sequence>
<dbReference type="EMBL" id="BABT02000062">
    <property type="protein sequence ID" value="GAA95485.1"/>
    <property type="molecule type" value="Genomic_DNA"/>
</dbReference>
<dbReference type="OrthoDB" id="2441642at2759"/>
<dbReference type="GO" id="GO:0005634">
    <property type="term" value="C:nucleus"/>
    <property type="evidence" value="ECO:0007669"/>
    <property type="project" value="TreeGrafter"/>
</dbReference>
<feature type="region of interest" description="Disordered" evidence="1">
    <location>
        <begin position="316"/>
        <end position="337"/>
    </location>
</feature>
<dbReference type="InterPro" id="IPR013927">
    <property type="entry name" value="TF_Opi1_Ccg-8"/>
</dbReference>
<feature type="compositionally biased region" description="Low complexity" evidence="1">
    <location>
        <begin position="599"/>
        <end position="649"/>
    </location>
</feature>
<dbReference type="STRING" id="764103.G7DY25"/>
<protein>
    <recommendedName>
        <fullName evidence="4">Opi1-domain-containing protein</fullName>
    </recommendedName>
</protein>
<feature type="compositionally biased region" description="Polar residues" evidence="1">
    <location>
        <begin position="105"/>
        <end position="116"/>
    </location>
</feature>
<evidence type="ECO:0000256" key="1">
    <source>
        <dbReference type="SAM" id="MobiDB-lite"/>
    </source>
</evidence>
<proteinExistence type="predicted"/>
<dbReference type="GO" id="GO:0008654">
    <property type="term" value="P:phospholipid biosynthetic process"/>
    <property type="evidence" value="ECO:0007669"/>
    <property type="project" value="TreeGrafter"/>
</dbReference>
<dbReference type="GO" id="GO:0006357">
    <property type="term" value="P:regulation of transcription by RNA polymerase II"/>
    <property type="evidence" value="ECO:0007669"/>
    <property type="project" value="TreeGrafter"/>
</dbReference>
<feature type="region of interest" description="Disordered" evidence="1">
    <location>
        <begin position="564"/>
        <end position="654"/>
    </location>
</feature>
<accession>G7DY25</accession>
<organism evidence="2 3">
    <name type="scientific">Mixia osmundae (strain CBS 9802 / IAM 14324 / JCM 22182 / KY 12970)</name>
    <dbReference type="NCBI Taxonomy" id="764103"/>
    <lineage>
        <taxon>Eukaryota</taxon>
        <taxon>Fungi</taxon>
        <taxon>Dikarya</taxon>
        <taxon>Basidiomycota</taxon>
        <taxon>Pucciniomycotina</taxon>
        <taxon>Mixiomycetes</taxon>
        <taxon>Mixiales</taxon>
        <taxon>Mixiaceae</taxon>
        <taxon>Mixia</taxon>
    </lineage>
</organism>
<feature type="compositionally biased region" description="Polar residues" evidence="1">
    <location>
        <begin position="126"/>
        <end position="139"/>
    </location>
</feature>
<dbReference type="HOGENOM" id="CLU_345479_0_0_1"/>
<dbReference type="GO" id="GO:0030968">
    <property type="term" value="P:endoplasmic reticulum unfolded protein response"/>
    <property type="evidence" value="ECO:0007669"/>
    <property type="project" value="TreeGrafter"/>
</dbReference>
<dbReference type="GO" id="GO:0003714">
    <property type="term" value="F:transcription corepressor activity"/>
    <property type="evidence" value="ECO:0007669"/>
    <property type="project" value="InterPro"/>
</dbReference>
<dbReference type="PANTHER" id="PTHR38406">
    <property type="entry name" value="TRANSCRIPTIONAL REPRESSOR OPI1"/>
    <property type="match status" value="1"/>
</dbReference>
<dbReference type="Proteomes" id="UP000009131">
    <property type="component" value="Unassembled WGS sequence"/>
</dbReference>
<dbReference type="AlphaFoldDB" id="G7DY25"/>
<reference evidence="2 3" key="2">
    <citation type="journal article" date="2012" name="Open Biol.">
        <title>Characteristics of nucleosomes and linker DNA regions on the genome of the basidiomycete Mixia osmundae revealed by mono- and dinucleosome mapping.</title>
        <authorList>
            <person name="Nishida H."/>
            <person name="Kondo S."/>
            <person name="Matsumoto T."/>
            <person name="Suzuki Y."/>
            <person name="Yoshikawa H."/>
            <person name="Taylor T.D."/>
            <person name="Sugiyama J."/>
        </authorList>
    </citation>
    <scope>NUCLEOTIDE SEQUENCE [LARGE SCALE GENOMIC DNA]</scope>
    <source>
        <strain evidence="3">CBS 9802 / IAM 14324 / JCM 22182 / KY 12970</strain>
    </source>
</reference>
<comment type="caution">
    <text evidence="2">The sequence shown here is derived from an EMBL/GenBank/DDBJ whole genome shotgun (WGS) entry which is preliminary data.</text>
</comment>
<name>G7DY25_MIXOS</name>
<gene>
    <name evidence="2" type="primary">Mo02140</name>
    <name evidence="2" type="ORF">E5Q_02140</name>
</gene>
<dbReference type="OMA" id="LSHEERW"/>
<feature type="compositionally biased region" description="Polar residues" evidence="1">
    <location>
        <begin position="390"/>
        <end position="405"/>
    </location>
</feature>
<dbReference type="eggNOG" id="ENOG502RG16">
    <property type="taxonomic scope" value="Eukaryota"/>
</dbReference>
<dbReference type="Pfam" id="PF08618">
    <property type="entry name" value="Opi1"/>
    <property type="match status" value="1"/>
</dbReference>
<feature type="compositionally biased region" description="Low complexity" evidence="1">
    <location>
        <begin position="55"/>
        <end position="74"/>
    </location>
</feature>
<feature type="region of interest" description="Disordered" evidence="1">
    <location>
        <begin position="388"/>
        <end position="430"/>
    </location>
</feature>
<feature type="compositionally biased region" description="Low complexity" evidence="1">
    <location>
        <begin position="147"/>
        <end position="161"/>
    </location>
</feature>
<evidence type="ECO:0000313" key="3">
    <source>
        <dbReference type="Proteomes" id="UP000009131"/>
    </source>
</evidence>
<feature type="region of interest" description="Disordered" evidence="1">
    <location>
        <begin position="1"/>
        <end position="89"/>
    </location>
</feature>
<feature type="compositionally biased region" description="Polar residues" evidence="1">
    <location>
        <begin position="1"/>
        <end position="37"/>
    </location>
</feature>
<evidence type="ECO:0000313" key="2">
    <source>
        <dbReference type="EMBL" id="GAA95485.1"/>
    </source>
</evidence>
<evidence type="ECO:0008006" key="4">
    <source>
        <dbReference type="Google" id="ProtNLM"/>
    </source>
</evidence>
<feature type="region of interest" description="Disordered" evidence="1">
    <location>
        <begin position="351"/>
        <end position="372"/>
    </location>
</feature>
<feature type="region of interest" description="Disordered" evidence="1">
    <location>
        <begin position="104"/>
        <end position="164"/>
    </location>
</feature>
<feature type="compositionally biased region" description="Low complexity" evidence="1">
    <location>
        <begin position="734"/>
        <end position="745"/>
    </location>
</feature>
<feature type="compositionally biased region" description="Polar residues" evidence="1">
    <location>
        <begin position="564"/>
        <end position="580"/>
    </location>
</feature>